<keyword evidence="1" id="KW-0732">Signal</keyword>
<dbReference type="SUPFAM" id="SSF160574">
    <property type="entry name" value="BT0923-like"/>
    <property type="match status" value="1"/>
</dbReference>
<evidence type="ECO:0000259" key="2">
    <source>
        <dbReference type="Pfam" id="PF11396"/>
    </source>
</evidence>
<gene>
    <name evidence="3" type="ORF">IAC54_00695</name>
</gene>
<evidence type="ECO:0000313" key="3">
    <source>
        <dbReference type="EMBL" id="MBO8437404.1"/>
    </source>
</evidence>
<dbReference type="Gene3D" id="3.40.1420.30">
    <property type="match status" value="1"/>
</dbReference>
<dbReference type="Pfam" id="PF11396">
    <property type="entry name" value="PepSY_like"/>
    <property type="match status" value="1"/>
</dbReference>
<dbReference type="EMBL" id="JADIMW010000006">
    <property type="protein sequence ID" value="MBO8437404.1"/>
    <property type="molecule type" value="Genomic_DNA"/>
</dbReference>
<proteinExistence type="predicted"/>
<dbReference type="AlphaFoldDB" id="A0A9D9H688"/>
<reference evidence="3" key="1">
    <citation type="submission" date="2020-10" db="EMBL/GenBank/DDBJ databases">
        <authorList>
            <person name="Gilroy R."/>
        </authorList>
    </citation>
    <scope>NUCLEOTIDE SEQUENCE</scope>
    <source>
        <strain evidence="3">G3-4614</strain>
    </source>
</reference>
<dbReference type="InterPro" id="IPR021533">
    <property type="entry name" value="PepSY-like"/>
</dbReference>
<organism evidence="3 4">
    <name type="scientific">Candidatus Caccoplasma merdipullorum</name>
    <dbReference type="NCBI Taxonomy" id="2840718"/>
    <lineage>
        <taxon>Bacteria</taxon>
        <taxon>Pseudomonadati</taxon>
        <taxon>Bacteroidota</taxon>
        <taxon>Bacteroidia</taxon>
        <taxon>Bacteroidales</taxon>
        <taxon>Bacteroidaceae</taxon>
        <taxon>Bacteroidaceae incertae sedis</taxon>
        <taxon>Candidatus Caccoplasma</taxon>
    </lineage>
</organism>
<feature type="signal peptide" evidence="1">
    <location>
        <begin position="1"/>
        <end position="25"/>
    </location>
</feature>
<name>A0A9D9H688_9BACT</name>
<evidence type="ECO:0000313" key="4">
    <source>
        <dbReference type="Proteomes" id="UP000823636"/>
    </source>
</evidence>
<sequence>MKRLHDFKYAIVAAIAFMTAITATAAVSGDKKGMETALPAKAKTFITEYLAGEKVVKSKKDGDKYKIECSSGTKVEFDKNGMWHEIKNGKHGISSSAIKVLPNAAVLYLQNNYNEVAVKKIEKEPEGYMVELDTAPDKCEILFAKEGNVKKIMHDN</sequence>
<dbReference type="Proteomes" id="UP000823636">
    <property type="component" value="Unassembled WGS sequence"/>
</dbReference>
<protein>
    <submittedName>
        <fullName evidence="3">PepSY-like domain-containing protein</fullName>
    </submittedName>
</protein>
<reference evidence="3" key="2">
    <citation type="journal article" date="2021" name="PeerJ">
        <title>Extensive microbial diversity within the chicken gut microbiome revealed by metagenomics and culture.</title>
        <authorList>
            <person name="Gilroy R."/>
            <person name="Ravi A."/>
            <person name="Getino M."/>
            <person name="Pursley I."/>
            <person name="Horton D.L."/>
            <person name="Alikhan N.F."/>
            <person name="Baker D."/>
            <person name="Gharbi K."/>
            <person name="Hall N."/>
            <person name="Watson M."/>
            <person name="Adriaenssens E.M."/>
            <person name="Foster-Nyarko E."/>
            <person name="Jarju S."/>
            <person name="Secka A."/>
            <person name="Antonio M."/>
            <person name="Oren A."/>
            <person name="Chaudhuri R.R."/>
            <person name="La Ragione R."/>
            <person name="Hildebrand F."/>
            <person name="Pallen M.J."/>
        </authorList>
    </citation>
    <scope>NUCLEOTIDE SEQUENCE</scope>
    <source>
        <strain evidence="3">G3-4614</strain>
    </source>
</reference>
<feature type="chain" id="PRO_5039206414" evidence="1">
    <location>
        <begin position="26"/>
        <end position="156"/>
    </location>
</feature>
<evidence type="ECO:0000256" key="1">
    <source>
        <dbReference type="SAM" id="SignalP"/>
    </source>
</evidence>
<feature type="domain" description="Putative beta-lactamase-inhibitor-like PepSY-like" evidence="2">
    <location>
        <begin position="63"/>
        <end position="150"/>
    </location>
</feature>
<accession>A0A9D9H688</accession>
<comment type="caution">
    <text evidence="3">The sequence shown here is derived from an EMBL/GenBank/DDBJ whole genome shotgun (WGS) entry which is preliminary data.</text>
</comment>